<comment type="catalytic activity">
    <reaction evidence="10">
        <text>L-threonyl-[protein] + ATP = O-phospho-L-threonyl-[protein] + ADP + H(+)</text>
        <dbReference type="Rhea" id="RHEA:46608"/>
        <dbReference type="Rhea" id="RHEA-COMP:11060"/>
        <dbReference type="Rhea" id="RHEA-COMP:11605"/>
        <dbReference type="ChEBI" id="CHEBI:15378"/>
        <dbReference type="ChEBI" id="CHEBI:30013"/>
        <dbReference type="ChEBI" id="CHEBI:30616"/>
        <dbReference type="ChEBI" id="CHEBI:61977"/>
        <dbReference type="ChEBI" id="CHEBI:456216"/>
        <dbReference type="EC" id="2.7.11.1"/>
    </reaction>
</comment>
<feature type="signal peptide" evidence="12">
    <location>
        <begin position="1"/>
        <end position="22"/>
    </location>
</feature>
<dbReference type="PANTHER" id="PTHR47460">
    <property type="entry name" value="SERINE/THREONINE-PROTEIN KINASE-LIKE PROTEIN ACR4"/>
    <property type="match status" value="1"/>
</dbReference>
<dbReference type="Proteomes" id="UP001301442">
    <property type="component" value="Chromosome"/>
</dbReference>
<gene>
    <name evidence="14" type="ORF">RI844_06620</name>
</gene>
<evidence type="ECO:0000256" key="3">
    <source>
        <dbReference type="ARBA" id="ARBA00022692"/>
    </source>
</evidence>
<dbReference type="EMBL" id="CP136600">
    <property type="protein sequence ID" value="WOH38887.1"/>
    <property type="molecule type" value="Genomic_DNA"/>
</dbReference>
<dbReference type="InterPro" id="IPR009091">
    <property type="entry name" value="RCC1/BLIP-II"/>
</dbReference>
<dbReference type="Pfam" id="PF05345">
    <property type="entry name" value="He_PIG"/>
    <property type="match status" value="1"/>
</dbReference>
<keyword evidence="6" id="KW-0472">Membrane</keyword>
<dbReference type="RefSeq" id="WP_348397653.1">
    <property type="nucleotide sequence ID" value="NZ_CP136600.1"/>
</dbReference>
<evidence type="ECO:0000313" key="14">
    <source>
        <dbReference type="EMBL" id="WOH38887.1"/>
    </source>
</evidence>
<dbReference type="PROSITE" id="PS51257">
    <property type="entry name" value="PROKAR_LIPOPROTEIN"/>
    <property type="match status" value="1"/>
</dbReference>
<evidence type="ECO:0000256" key="5">
    <source>
        <dbReference type="ARBA" id="ARBA00022989"/>
    </source>
</evidence>
<reference evidence="14 15" key="1">
    <citation type="submission" date="2023-09" db="EMBL/GenBank/DDBJ databases">
        <authorList>
            <person name="Qi X."/>
        </authorList>
    </citation>
    <scope>NUCLEOTIDE SEQUENCE [LARGE SCALE GENOMIC DNA]</scope>
    <source>
        <strain evidence="14 15">S1-1</strain>
    </source>
</reference>
<keyword evidence="7" id="KW-1015">Disulfide bond</keyword>
<dbReference type="InterPro" id="IPR013783">
    <property type="entry name" value="Ig-like_fold"/>
</dbReference>
<evidence type="ECO:0000256" key="2">
    <source>
        <dbReference type="ARBA" id="ARBA00012513"/>
    </source>
</evidence>
<dbReference type="Gene3D" id="2.130.10.30">
    <property type="entry name" value="Regulator of chromosome condensation 1/beta-lactamase-inhibitor protein II"/>
    <property type="match status" value="1"/>
</dbReference>
<organism evidence="14 15">
    <name type="scientific">Thalassotalea fonticola</name>
    <dbReference type="NCBI Taxonomy" id="3065649"/>
    <lineage>
        <taxon>Bacteria</taxon>
        <taxon>Pseudomonadati</taxon>
        <taxon>Pseudomonadota</taxon>
        <taxon>Gammaproteobacteria</taxon>
        <taxon>Alteromonadales</taxon>
        <taxon>Colwelliaceae</taxon>
        <taxon>Thalassotalea</taxon>
    </lineage>
</organism>
<sequence length="1058" mass="112561">MKSSLKISKISMLVAASFTLSACGGSGGGGGGGGGDTKVVTPPPAANVAPTITGSPALVTHELEEYSFTPVAVDKDGDTLTFSASNLPSWLTINSSTGELSGTPTLVNSGAYDNIIITVSDGTETTNLAAFSLTVEDTYLITGVVVDGYIAGAHVFLDTNLNGKHDTSEPSSTSDATGKYQLLLTGSEKSEISKSPIRAYLGAGADDISRTTDNFADMPVTISAWPFKSLNTDKEITQVISPFTNLVAIEIEGMLQQLANSEVTYDDLAGEINFLKTTQAESYQVSSNGLFGDFLADNAPLTAEMKSRLVERAESILTEQQYIQSNTNDLDNDGIVNAEDADIDGDGIANELDPFPTDINEWSDIDGDFIGDNSDPDVDGDNVANGVDAFPEDPFEWSDNDSDGFGDNSDAFPNDSSEWLDTDEDLVGDNADKFPNDSTEWLDTDGDLIGDNSDPDIDGDGILNAEDDTPNAYDYKVSELTFSDPVMQSCVQPYANDYASAISSITCIDVVVDNLSDLAFFANLQYLNLPGATVNNWQGMSTLTQLKRVEVEGSNFADVSLFANFTALEYAGLAQTNVTDVIALGNINSLLSINLYALTLADSQYVSLLENSKGIQGSGFSQADVAGFYSFNDEYLEFLSNNSGDHYTIDATDHFTWTGKGAGKVEIKQDITSYFVVVDGTFDSGKAIWYSIENNSVALDTFDFVAVERPTEDYTFSPVPNVNPSSYSVCVGINETNQIGCSNYAIAGQLEILTVNVDGQDVELPKNAIVQGGGAIGMVTYGSCALFDNDVRCFGGEFPENPSVTAPTLLAVGNSHFCVAEVDSEVHCFGDALASAAPVMTNVTALVSGSGFSCAIDDSVVKCWGSNSLGILDIPEAIASAQSLYATNTNVCAIHTAGTTCWGDNEKKVNDVPELTNASEYLTMLPGSVCSYANQSITCWGQTKVEEYDEVLQEVIIVDWQENAVVPSFSSLPQSLSLGMGREHCALQADNKTTCFGKSTDLSYQPSQFTIESISWIQPGSGAICAGNATNVECKIRSLGGADDYQGGVYVYKPITFN</sequence>
<evidence type="ECO:0000256" key="12">
    <source>
        <dbReference type="SAM" id="SignalP"/>
    </source>
</evidence>
<dbReference type="InterPro" id="IPR015919">
    <property type="entry name" value="Cadherin-like_sf"/>
</dbReference>
<evidence type="ECO:0000256" key="10">
    <source>
        <dbReference type="ARBA" id="ARBA00047899"/>
    </source>
</evidence>
<evidence type="ECO:0000256" key="9">
    <source>
        <dbReference type="ARBA" id="ARBA00023180"/>
    </source>
</evidence>
<keyword evidence="5" id="KW-1133">Transmembrane helix</keyword>
<evidence type="ECO:0000256" key="11">
    <source>
        <dbReference type="ARBA" id="ARBA00048679"/>
    </source>
</evidence>
<dbReference type="InterPro" id="IPR028974">
    <property type="entry name" value="TSP_type-3_rpt"/>
</dbReference>
<keyword evidence="15" id="KW-1185">Reference proteome</keyword>
<keyword evidence="9" id="KW-0325">Glycoprotein</keyword>
<dbReference type="Gene3D" id="2.60.40.10">
    <property type="entry name" value="Immunoglobulins"/>
    <property type="match status" value="1"/>
</dbReference>
<evidence type="ECO:0000256" key="4">
    <source>
        <dbReference type="ARBA" id="ARBA00022729"/>
    </source>
</evidence>
<dbReference type="InterPro" id="IPR032675">
    <property type="entry name" value="LRR_dom_sf"/>
</dbReference>
<keyword evidence="8" id="KW-0675">Receptor</keyword>
<feature type="domain" description="Dystroglycan-type cadherin-like" evidence="13">
    <location>
        <begin position="50"/>
        <end position="142"/>
    </location>
</feature>
<comment type="catalytic activity">
    <reaction evidence="11">
        <text>L-seryl-[protein] + ATP = O-phospho-L-seryl-[protein] + ADP + H(+)</text>
        <dbReference type="Rhea" id="RHEA:17989"/>
        <dbReference type="Rhea" id="RHEA-COMP:9863"/>
        <dbReference type="Rhea" id="RHEA-COMP:11604"/>
        <dbReference type="ChEBI" id="CHEBI:15378"/>
        <dbReference type="ChEBI" id="CHEBI:29999"/>
        <dbReference type="ChEBI" id="CHEBI:30616"/>
        <dbReference type="ChEBI" id="CHEBI:83421"/>
        <dbReference type="ChEBI" id="CHEBI:456216"/>
        <dbReference type="EC" id="2.7.11.1"/>
    </reaction>
</comment>
<evidence type="ECO:0000313" key="15">
    <source>
        <dbReference type="Proteomes" id="UP001301442"/>
    </source>
</evidence>
<dbReference type="SUPFAM" id="SSF49313">
    <property type="entry name" value="Cadherin-like"/>
    <property type="match status" value="1"/>
</dbReference>
<dbReference type="InterPro" id="IPR006644">
    <property type="entry name" value="Cadg"/>
</dbReference>
<dbReference type="SUPFAM" id="SSF52058">
    <property type="entry name" value="L domain-like"/>
    <property type="match status" value="1"/>
</dbReference>
<dbReference type="Gene3D" id="3.80.10.10">
    <property type="entry name" value="Ribonuclease Inhibitor"/>
    <property type="match status" value="1"/>
</dbReference>
<comment type="subcellular location">
    <subcellularLocation>
        <location evidence="1">Membrane</location>
        <topology evidence="1">Single-pass type I membrane protein</topology>
    </subcellularLocation>
</comment>
<evidence type="ECO:0000256" key="6">
    <source>
        <dbReference type="ARBA" id="ARBA00023136"/>
    </source>
</evidence>
<dbReference type="EC" id="2.7.11.1" evidence="2"/>
<proteinExistence type="predicted"/>
<feature type="chain" id="PRO_5046252116" description="non-specific serine/threonine protein kinase" evidence="12">
    <location>
        <begin position="23"/>
        <end position="1058"/>
    </location>
</feature>
<keyword evidence="4 12" id="KW-0732">Signal</keyword>
<name>A0ABZ0GTX3_9GAMM</name>
<dbReference type="SMART" id="SM00736">
    <property type="entry name" value="CADG"/>
    <property type="match status" value="1"/>
</dbReference>
<dbReference type="Gene3D" id="4.10.1080.10">
    <property type="entry name" value="TSP type-3 repeat"/>
    <property type="match status" value="1"/>
</dbReference>
<evidence type="ECO:0000256" key="8">
    <source>
        <dbReference type="ARBA" id="ARBA00023170"/>
    </source>
</evidence>
<evidence type="ECO:0000259" key="13">
    <source>
        <dbReference type="SMART" id="SM00736"/>
    </source>
</evidence>
<accession>A0ABZ0GTX3</accession>
<dbReference type="SUPFAM" id="SSF50985">
    <property type="entry name" value="RCC1/BLIP-II"/>
    <property type="match status" value="1"/>
</dbReference>
<evidence type="ECO:0000256" key="7">
    <source>
        <dbReference type="ARBA" id="ARBA00023157"/>
    </source>
</evidence>
<protein>
    <recommendedName>
        <fullName evidence="2">non-specific serine/threonine protein kinase</fullName>
        <ecNumber evidence="2">2.7.11.1</ecNumber>
    </recommendedName>
</protein>
<dbReference type="PANTHER" id="PTHR47460:SF1">
    <property type="entry name" value="SERINE_THREONINE-PROTEIN KINASE-LIKE PROTEIN ACR4"/>
    <property type="match status" value="1"/>
</dbReference>
<keyword evidence="3" id="KW-0812">Transmembrane</keyword>
<dbReference type="SUPFAM" id="SSF103647">
    <property type="entry name" value="TSP type-3 repeat"/>
    <property type="match status" value="2"/>
</dbReference>
<evidence type="ECO:0000256" key="1">
    <source>
        <dbReference type="ARBA" id="ARBA00004479"/>
    </source>
</evidence>